<dbReference type="EMBL" id="KE344491">
    <property type="protein sequence ID" value="EXB63655.1"/>
    <property type="molecule type" value="Genomic_DNA"/>
</dbReference>
<keyword evidence="2" id="KW-1185">Reference proteome</keyword>
<name>W9R153_9ROSA</name>
<accession>W9R153</accession>
<evidence type="ECO:0000313" key="2">
    <source>
        <dbReference type="Proteomes" id="UP000030645"/>
    </source>
</evidence>
<dbReference type="Proteomes" id="UP000030645">
    <property type="component" value="Unassembled WGS sequence"/>
</dbReference>
<gene>
    <name evidence="1" type="ORF">L484_026997</name>
</gene>
<dbReference type="AlphaFoldDB" id="W9R153"/>
<sequence>MKQSLPPFLRSEVVVLLEESQISSSVSRSQLKLCATTRHDDDNWEWPVFEDIASNESTMAALSPAVLQASLNVTADFTKLFTSKIHKSSYILR</sequence>
<organism evidence="1 2">
    <name type="scientific">Morus notabilis</name>
    <dbReference type="NCBI Taxonomy" id="981085"/>
    <lineage>
        <taxon>Eukaryota</taxon>
        <taxon>Viridiplantae</taxon>
        <taxon>Streptophyta</taxon>
        <taxon>Embryophyta</taxon>
        <taxon>Tracheophyta</taxon>
        <taxon>Spermatophyta</taxon>
        <taxon>Magnoliopsida</taxon>
        <taxon>eudicotyledons</taxon>
        <taxon>Gunneridae</taxon>
        <taxon>Pentapetalae</taxon>
        <taxon>rosids</taxon>
        <taxon>fabids</taxon>
        <taxon>Rosales</taxon>
        <taxon>Moraceae</taxon>
        <taxon>Moreae</taxon>
        <taxon>Morus</taxon>
    </lineage>
</organism>
<protein>
    <submittedName>
        <fullName evidence="1">Uncharacterized protein</fullName>
    </submittedName>
</protein>
<proteinExistence type="predicted"/>
<evidence type="ECO:0000313" key="1">
    <source>
        <dbReference type="EMBL" id="EXB63655.1"/>
    </source>
</evidence>
<reference evidence="2" key="1">
    <citation type="submission" date="2013-01" db="EMBL/GenBank/DDBJ databases">
        <title>Draft Genome Sequence of a Mulberry Tree, Morus notabilis C.K. Schneid.</title>
        <authorList>
            <person name="He N."/>
            <person name="Zhao S."/>
        </authorList>
    </citation>
    <scope>NUCLEOTIDE SEQUENCE</scope>
</reference>